<dbReference type="Gene3D" id="3.40.50.720">
    <property type="entry name" value="NAD(P)-binding Rossmann-like Domain"/>
    <property type="match status" value="1"/>
</dbReference>
<keyword evidence="2" id="KW-0560">Oxidoreductase</keyword>
<organism evidence="5 6">
    <name type="scientific">Granulicella mallensis</name>
    <dbReference type="NCBI Taxonomy" id="940614"/>
    <lineage>
        <taxon>Bacteria</taxon>
        <taxon>Pseudomonadati</taxon>
        <taxon>Acidobacteriota</taxon>
        <taxon>Terriglobia</taxon>
        <taxon>Terriglobales</taxon>
        <taxon>Acidobacteriaceae</taxon>
        <taxon>Granulicella</taxon>
    </lineage>
</organism>
<feature type="domain" description="Gfo/Idh/MocA-like oxidoreductase C-terminal" evidence="4">
    <location>
        <begin position="143"/>
        <end position="369"/>
    </location>
</feature>
<feature type="domain" description="Gfo/Idh/MocA-like oxidoreductase N-terminal" evidence="3">
    <location>
        <begin position="9"/>
        <end position="124"/>
    </location>
</feature>
<evidence type="ECO:0000256" key="2">
    <source>
        <dbReference type="ARBA" id="ARBA00023002"/>
    </source>
</evidence>
<comment type="similarity">
    <text evidence="1">Belongs to the Gfo/Idh/MocA family.</text>
</comment>
<dbReference type="GO" id="GO:0016491">
    <property type="term" value="F:oxidoreductase activity"/>
    <property type="evidence" value="ECO:0007669"/>
    <property type="project" value="UniProtKB-KW"/>
</dbReference>
<dbReference type="PANTHER" id="PTHR43708">
    <property type="entry name" value="CONSERVED EXPRESSED OXIDOREDUCTASE (EUROFUNG)"/>
    <property type="match status" value="1"/>
</dbReference>
<dbReference type="InterPro" id="IPR051317">
    <property type="entry name" value="Gfo/Idh/MocA_oxidoreduct"/>
</dbReference>
<dbReference type="PANTHER" id="PTHR43708:SF5">
    <property type="entry name" value="CONSERVED EXPRESSED OXIDOREDUCTASE (EUROFUNG)-RELATED"/>
    <property type="match status" value="1"/>
</dbReference>
<dbReference type="Gene3D" id="3.30.360.10">
    <property type="entry name" value="Dihydrodipicolinate Reductase, domain 2"/>
    <property type="match status" value="1"/>
</dbReference>
<sequence length="372" mass="40481">MSTPSPAPIRTAVLGFGLAGKVFHCPFVAAVPGLELTAIVQRSGDTAAAAYPTARILRSPEEAFADPNIDLIVVGTPNETHFDLASQALQAGKHVVVDKPLTTSATAARTLIDLARQYGRILAPFHNRRYDTDFLTVSKLHREGTLGRITQVVAHFDRFRPLQRAGTWKEIGGDPNGLLFDLGPHLVDQAVALFGLPARITGSVRTDRDKTDIDDAFDIVLEYDVKSANGDTRSLRYECHATMLAANASPRFRVHGTLGSYTKQGLDPQESALLGGARPPQLGSPEAWLPEAESAWGTLAVGTDLQEPIQIARNPYPSVTGDYRLFYANVRDAIRGEAPLAIPSEDGYRVIQLLELARQSSHERRTLPVTFE</sequence>
<dbReference type="RefSeq" id="WP_184256191.1">
    <property type="nucleotide sequence ID" value="NZ_JACHIO010000010.1"/>
</dbReference>
<proteinExistence type="inferred from homology"/>
<name>A0A7W8EBB6_9BACT</name>
<evidence type="ECO:0000256" key="1">
    <source>
        <dbReference type="ARBA" id="ARBA00010928"/>
    </source>
</evidence>
<dbReference type="EMBL" id="JACHIO010000010">
    <property type="protein sequence ID" value="MBB5064355.1"/>
    <property type="molecule type" value="Genomic_DNA"/>
</dbReference>
<evidence type="ECO:0000313" key="5">
    <source>
        <dbReference type="EMBL" id="MBB5064355.1"/>
    </source>
</evidence>
<dbReference type="AlphaFoldDB" id="A0A7W8EBB6"/>
<dbReference type="GO" id="GO:0000166">
    <property type="term" value="F:nucleotide binding"/>
    <property type="evidence" value="ECO:0007669"/>
    <property type="project" value="InterPro"/>
</dbReference>
<protein>
    <submittedName>
        <fullName evidence="5">Putative dehydrogenase</fullName>
    </submittedName>
</protein>
<dbReference type="SUPFAM" id="SSF55347">
    <property type="entry name" value="Glyceraldehyde-3-phosphate dehydrogenase-like, C-terminal domain"/>
    <property type="match status" value="1"/>
</dbReference>
<evidence type="ECO:0000259" key="4">
    <source>
        <dbReference type="Pfam" id="PF02894"/>
    </source>
</evidence>
<gene>
    <name evidence="5" type="ORF">HDF15_002709</name>
</gene>
<evidence type="ECO:0000259" key="3">
    <source>
        <dbReference type="Pfam" id="PF01408"/>
    </source>
</evidence>
<dbReference type="Pfam" id="PF01408">
    <property type="entry name" value="GFO_IDH_MocA"/>
    <property type="match status" value="1"/>
</dbReference>
<dbReference type="InterPro" id="IPR000683">
    <property type="entry name" value="Gfo/Idh/MocA-like_OxRdtase_N"/>
</dbReference>
<dbReference type="InterPro" id="IPR004104">
    <property type="entry name" value="Gfo/Idh/MocA-like_OxRdtase_C"/>
</dbReference>
<reference evidence="5 6" key="1">
    <citation type="submission" date="2020-08" db="EMBL/GenBank/DDBJ databases">
        <title>Genomic Encyclopedia of Type Strains, Phase IV (KMG-V): Genome sequencing to study the core and pangenomes of soil and plant-associated prokaryotes.</title>
        <authorList>
            <person name="Whitman W."/>
        </authorList>
    </citation>
    <scope>NUCLEOTIDE SEQUENCE [LARGE SCALE GENOMIC DNA]</scope>
    <source>
        <strain evidence="5 6">X5P3</strain>
    </source>
</reference>
<dbReference type="Pfam" id="PF02894">
    <property type="entry name" value="GFO_IDH_MocA_C"/>
    <property type="match status" value="1"/>
</dbReference>
<accession>A0A7W8EBB6</accession>
<evidence type="ECO:0000313" key="6">
    <source>
        <dbReference type="Proteomes" id="UP000584867"/>
    </source>
</evidence>
<comment type="caution">
    <text evidence="5">The sequence shown here is derived from an EMBL/GenBank/DDBJ whole genome shotgun (WGS) entry which is preliminary data.</text>
</comment>
<dbReference type="Proteomes" id="UP000584867">
    <property type="component" value="Unassembled WGS sequence"/>
</dbReference>
<dbReference type="InterPro" id="IPR036291">
    <property type="entry name" value="NAD(P)-bd_dom_sf"/>
</dbReference>
<dbReference type="SUPFAM" id="SSF51735">
    <property type="entry name" value="NAD(P)-binding Rossmann-fold domains"/>
    <property type="match status" value="1"/>
</dbReference>